<feature type="non-terminal residue" evidence="1">
    <location>
        <position position="86"/>
    </location>
</feature>
<dbReference type="Proteomes" id="UP001162501">
    <property type="component" value="Chromosome 4"/>
</dbReference>
<proteinExistence type="predicted"/>
<evidence type="ECO:0000313" key="2">
    <source>
        <dbReference type="Proteomes" id="UP001162501"/>
    </source>
</evidence>
<feature type="non-terminal residue" evidence="1">
    <location>
        <position position="1"/>
    </location>
</feature>
<protein>
    <submittedName>
        <fullName evidence="1">Uncharacterized protein</fullName>
    </submittedName>
</protein>
<reference evidence="1" key="2">
    <citation type="submission" date="2025-03" db="EMBL/GenBank/DDBJ databases">
        <authorList>
            <consortium name="ELIXIR-Norway"/>
            <consortium name="Elixir Norway"/>
        </authorList>
    </citation>
    <scope>NUCLEOTIDE SEQUENCE</scope>
</reference>
<sequence>SCKDTHVRMSCYCIVREIDKKIMTYPAVESKQKFKSAPEWCPTLLVTSGPPLLSALPPHCSPAPPGNCQPPGLCPWTPSAPGVPGD</sequence>
<accession>A0AC59ZUS2</accession>
<organism evidence="1 2">
    <name type="scientific">Rangifer tarandus platyrhynchus</name>
    <name type="common">Svalbard reindeer</name>
    <dbReference type="NCBI Taxonomy" id="3082113"/>
    <lineage>
        <taxon>Eukaryota</taxon>
        <taxon>Metazoa</taxon>
        <taxon>Chordata</taxon>
        <taxon>Craniata</taxon>
        <taxon>Vertebrata</taxon>
        <taxon>Euteleostomi</taxon>
        <taxon>Mammalia</taxon>
        <taxon>Eutheria</taxon>
        <taxon>Laurasiatheria</taxon>
        <taxon>Artiodactyla</taxon>
        <taxon>Ruminantia</taxon>
        <taxon>Pecora</taxon>
        <taxon>Cervidae</taxon>
        <taxon>Odocoileinae</taxon>
        <taxon>Rangifer</taxon>
    </lineage>
</organism>
<name>A0AC59ZUS2_RANTA</name>
<reference evidence="1" key="1">
    <citation type="submission" date="2023-05" db="EMBL/GenBank/DDBJ databases">
        <authorList>
            <consortium name="ELIXIR-Norway"/>
        </authorList>
    </citation>
    <scope>NUCLEOTIDE SEQUENCE</scope>
</reference>
<gene>
    <name evidence="1" type="ORF">MRATA1EN22A_LOCUS23374</name>
</gene>
<evidence type="ECO:0000313" key="1">
    <source>
        <dbReference type="EMBL" id="CAN0514803.1"/>
    </source>
</evidence>
<dbReference type="EMBL" id="OX596088">
    <property type="protein sequence ID" value="CAN0514803.1"/>
    <property type="molecule type" value="Genomic_DNA"/>
</dbReference>